<dbReference type="Gene3D" id="1.50.10.10">
    <property type="match status" value="1"/>
</dbReference>
<dbReference type="GO" id="GO:0005993">
    <property type="term" value="P:trehalose catabolic process"/>
    <property type="evidence" value="ECO:0007669"/>
    <property type="project" value="EnsemblFungi"/>
</dbReference>
<dbReference type="InterPro" id="IPR012341">
    <property type="entry name" value="6hp_glycosidase-like_sf"/>
</dbReference>
<sequence length="690" mass="78862">MSLRYILEDDDDSRSSSPLPHRRNSISEGHTRPNIFLVDVHRTKARLLRQEDTDGDERVTIHDTGPKHMTLPTTQSSYARRSVKGNYMISSLLQELALLEGLPTEGPEPLVLRSHAVISESQLKENPVDRLNRMISQYFWPALVRRVDADGLTVICMDPKNRSANKRPRVYVPNGDDFAFDYFEQVSKTRVYLDLEVIRLPALITPEYVCSINDRPGILSLDLERNDHSDIVGKPFIVPGGRFNEMYGWDSYFAALGLLVDPSANAVHIAKSMVDNFVYQINHYGKILNANRSYYLLRSQPPFLTDMGLRVYQKLKSTKCAEGEKEEPANADEWLRGVMAAAIKEYEQVWMSAPRLVEEIGLSRYYSKGQGVPPETEASHFDSHLKPFAEKYGCDISTFIKMYNEQTIDEPELDEYFCHDRSVRESGHDTTYRLDNCAANLLTIDLCSLLYKYERDIANYIEQSCGGCLRVDGKEHLSCDWAAKADCRRELADKYLWNEEKGMYFDYNIVSQSQTTYESATMFWALWSQMASTHQANLLVTKALCRFEVSGGIVSGTKESLGAVSLDRPNRQWDYPTGWVPHQILAWEGLVNYGYSDDARRLVYRWLYMITCAFVDFNGVVPEKFNVVQMSHKVDAEYGNVGTEFKKVPREGFAWMNASYLVGQQYLTKLERRALGALVPLDSLLKNKDS</sequence>
<proteinExistence type="inferred from homology"/>
<evidence type="ECO:0000256" key="2">
    <source>
        <dbReference type="ARBA" id="ARBA00005615"/>
    </source>
</evidence>
<dbReference type="PRINTS" id="PR00744">
    <property type="entry name" value="GLHYDRLASE37"/>
</dbReference>
<keyword evidence="9" id="KW-1185">Reference proteome</keyword>
<dbReference type="InterPro" id="IPR011120">
    <property type="entry name" value="Trehalase_Ca-bd"/>
</dbReference>
<feature type="region of interest" description="Disordered" evidence="6">
    <location>
        <begin position="50"/>
        <end position="72"/>
    </location>
</feature>
<dbReference type="InterPro" id="IPR018232">
    <property type="entry name" value="Glyco_hydro_37_CS"/>
</dbReference>
<dbReference type="PANTHER" id="PTHR23403">
    <property type="entry name" value="TREHALASE"/>
    <property type="match status" value="1"/>
</dbReference>
<dbReference type="PANTHER" id="PTHR23403:SF6">
    <property type="entry name" value="CYTOSOLIC NEUTRAL TREHALASE-RELATED"/>
    <property type="match status" value="1"/>
</dbReference>
<name>A0A2H9TIV5_9FUNG</name>
<organism evidence="8 9">
    <name type="scientific">Paramicrosporidium saccamoebae</name>
    <dbReference type="NCBI Taxonomy" id="1246581"/>
    <lineage>
        <taxon>Eukaryota</taxon>
        <taxon>Fungi</taxon>
        <taxon>Fungi incertae sedis</taxon>
        <taxon>Cryptomycota</taxon>
        <taxon>Cryptomycota incertae sedis</taxon>
        <taxon>Paramicrosporidium</taxon>
    </lineage>
</organism>
<evidence type="ECO:0000259" key="7">
    <source>
        <dbReference type="Pfam" id="PF07492"/>
    </source>
</evidence>
<protein>
    <recommendedName>
        <fullName evidence="5">Trehalase</fullName>
        <ecNumber evidence="5">3.2.1.28</ecNumber>
    </recommendedName>
    <alternativeName>
        <fullName evidence="5">Alpha-trehalose glucohydrolase</fullName>
    </alternativeName>
</protein>
<dbReference type="EC" id="3.2.1.28" evidence="5"/>
<keyword evidence="4 5" id="KW-0326">Glycosidase</keyword>
<feature type="compositionally biased region" description="Basic and acidic residues" evidence="6">
    <location>
        <begin position="50"/>
        <end position="66"/>
    </location>
</feature>
<comment type="caution">
    <text evidence="8">The sequence shown here is derived from an EMBL/GenBank/DDBJ whole genome shotgun (WGS) entry which is preliminary data.</text>
</comment>
<feature type="domain" description="Neutral trehalase Ca2+ binding" evidence="7">
    <location>
        <begin position="46"/>
        <end position="73"/>
    </location>
</feature>
<evidence type="ECO:0000313" key="9">
    <source>
        <dbReference type="Proteomes" id="UP000240830"/>
    </source>
</evidence>
<dbReference type="InterPro" id="IPR001661">
    <property type="entry name" value="Glyco_hydro_37"/>
</dbReference>
<comment type="similarity">
    <text evidence="2 5">Belongs to the glycosyl hydrolase 37 family.</text>
</comment>
<reference evidence="8 9" key="1">
    <citation type="submission" date="2016-10" db="EMBL/GenBank/DDBJ databases">
        <title>The genome of Paramicrosporidium saccamoebae is the missing link in understanding Cryptomycota and Microsporidia evolution.</title>
        <authorList>
            <person name="Quandt C.A."/>
            <person name="Beaudet D."/>
            <person name="Corsaro D."/>
            <person name="Michel R."/>
            <person name="Corradi N."/>
            <person name="James T."/>
        </authorList>
    </citation>
    <scope>NUCLEOTIDE SEQUENCE [LARGE SCALE GENOMIC DNA]</scope>
    <source>
        <strain evidence="8 9">KSL3</strain>
    </source>
</reference>
<dbReference type="PROSITE" id="PS00927">
    <property type="entry name" value="TREHALASE_1"/>
    <property type="match status" value="1"/>
</dbReference>
<dbReference type="Proteomes" id="UP000240830">
    <property type="component" value="Unassembled WGS sequence"/>
</dbReference>
<accession>A0A2H9TIV5</accession>
<dbReference type="AlphaFoldDB" id="A0A2H9TIV5"/>
<dbReference type="GO" id="GO:0005946">
    <property type="term" value="C:alpha,alpha-trehalose-phosphate synthase complex (UDP-forming)"/>
    <property type="evidence" value="ECO:0007669"/>
    <property type="project" value="EnsemblFungi"/>
</dbReference>
<dbReference type="EMBL" id="MTSL01000167">
    <property type="protein sequence ID" value="PJF17675.1"/>
    <property type="molecule type" value="Genomic_DNA"/>
</dbReference>
<dbReference type="GO" id="GO:0005509">
    <property type="term" value="F:calcium ion binding"/>
    <property type="evidence" value="ECO:0007669"/>
    <property type="project" value="EnsemblFungi"/>
</dbReference>
<dbReference type="STRING" id="1246581.A0A2H9TIV5"/>
<keyword evidence="3 5" id="KW-0378">Hydrolase</keyword>
<dbReference type="SUPFAM" id="SSF48208">
    <property type="entry name" value="Six-hairpin glycosidases"/>
    <property type="match status" value="1"/>
</dbReference>
<evidence type="ECO:0000256" key="1">
    <source>
        <dbReference type="ARBA" id="ARBA00001576"/>
    </source>
</evidence>
<evidence type="ECO:0000256" key="4">
    <source>
        <dbReference type="ARBA" id="ARBA00023295"/>
    </source>
</evidence>
<gene>
    <name evidence="8" type="ORF">PSACC_02527</name>
</gene>
<evidence type="ECO:0000256" key="3">
    <source>
        <dbReference type="ARBA" id="ARBA00022801"/>
    </source>
</evidence>
<evidence type="ECO:0000256" key="5">
    <source>
        <dbReference type="RuleBase" id="RU361180"/>
    </source>
</evidence>
<dbReference type="OrthoDB" id="3542292at2759"/>
<feature type="region of interest" description="Disordered" evidence="6">
    <location>
        <begin position="1"/>
        <end position="30"/>
    </location>
</feature>
<evidence type="ECO:0000256" key="6">
    <source>
        <dbReference type="SAM" id="MobiDB-lite"/>
    </source>
</evidence>
<dbReference type="Pfam" id="PF07492">
    <property type="entry name" value="Trehalase_Ca-bi"/>
    <property type="match status" value="1"/>
</dbReference>
<evidence type="ECO:0000313" key="8">
    <source>
        <dbReference type="EMBL" id="PJF17675.1"/>
    </source>
</evidence>
<dbReference type="GO" id="GO:0004555">
    <property type="term" value="F:alpha,alpha-trehalase activity"/>
    <property type="evidence" value="ECO:0007669"/>
    <property type="project" value="UniProtKB-EC"/>
</dbReference>
<dbReference type="InterPro" id="IPR008928">
    <property type="entry name" value="6-hairpin_glycosidase_sf"/>
</dbReference>
<dbReference type="Pfam" id="PF01204">
    <property type="entry name" value="Trehalase"/>
    <property type="match status" value="1"/>
</dbReference>
<comment type="catalytic activity">
    <reaction evidence="1 5">
        <text>alpha,alpha-trehalose + H2O = alpha-D-glucose + beta-D-glucose</text>
        <dbReference type="Rhea" id="RHEA:32675"/>
        <dbReference type="ChEBI" id="CHEBI:15377"/>
        <dbReference type="ChEBI" id="CHEBI:15903"/>
        <dbReference type="ChEBI" id="CHEBI:16551"/>
        <dbReference type="ChEBI" id="CHEBI:17925"/>
        <dbReference type="EC" id="3.2.1.28"/>
    </reaction>
</comment>